<feature type="region of interest" description="Disordered" evidence="1">
    <location>
        <begin position="183"/>
        <end position="224"/>
    </location>
</feature>
<evidence type="ECO:0000256" key="1">
    <source>
        <dbReference type="SAM" id="MobiDB-lite"/>
    </source>
</evidence>
<proteinExistence type="evidence at transcript level"/>
<sequence>MARRTAMATCVASVTARRMRRTHSSRLATAQAAYATCTRLAFSSGSSRQTLGAASCASSTSSCTQRLSLSESGKSWRCLRWSSARCCAPSHSTLWPSHAWFGRCTCSSTGRQRKCARATWTGPSGPSSSWSPSASPGASSSCTSSARCTCSYFAAGGPSTGSSTSKTRPCRTRVLRCLRPPTCRHQSRSRAQLPPSGRRPPTPVRRFTTAPPRSPWPRTPALTLPGLTSLAPPVERCSPLVSL</sequence>
<evidence type="ECO:0000313" key="2">
    <source>
        <dbReference type="EMBL" id="JAA56580.1"/>
    </source>
</evidence>
<dbReference type="EMBL" id="GACK01008454">
    <property type="protein sequence ID" value="JAA56580.1"/>
    <property type="molecule type" value="mRNA"/>
</dbReference>
<reference evidence="2" key="1">
    <citation type="submission" date="2012-11" db="EMBL/GenBank/DDBJ databases">
        <authorList>
            <person name="Lucero-Rivera Y.E."/>
            <person name="Tovar-Ramirez D."/>
        </authorList>
    </citation>
    <scope>NUCLEOTIDE SEQUENCE</scope>
    <source>
        <tissue evidence="2">Salivary gland</tissue>
    </source>
</reference>
<accession>L7LXS9</accession>
<organism evidence="2">
    <name type="scientific">Rhipicephalus pulchellus</name>
    <name type="common">Yellow backed tick</name>
    <name type="synonym">Dermacentor pulchellus</name>
    <dbReference type="NCBI Taxonomy" id="72859"/>
    <lineage>
        <taxon>Eukaryota</taxon>
        <taxon>Metazoa</taxon>
        <taxon>Ecdysozoa</taxon>
        <taxon>Arthropoda</taxon>
        <taxon>Chelicerata</taxon>
        <taxon>Arachnida</taxon>
        <taxon>Acari</taxon>
        <taxon>Parasitiformes</taxon>
        <taxon>Ixodida</taxon>
        <taxon>Ixodoidea</taxon>
        <taxon>Ixodidae</taxon>
        <taxon>Rhipicephalinae</taxon>
        <taxon>Rhipicephalus</taxon>
        <taxon>Rhipicephalus</taxon>
    </lineage>
</organism>
<keyword evidence="2" id="KW-0675">Receptor</keyword>
<reference evidence="2" key="2">
    <citation type="journal article" date="2015" name="J. Proteomics">
        <title>Sexual differences in the sialomes of the zebra tick, Rhipicephalus pulchellus.</title>
        <authorList>
            <person name="Tan A.W."/>
            <person name="Francischetti I.M."/>
            <person name="Slovak M."/>
            <person name="Kini R.M."/>
            <person name="Ribeiro J.M."/>
        </authorList>
    </citation>
    <scope>NUCLEOTIDE SEQUENCE</scope>
    <source>
        <tissue evidence="2">Salivary gland</tissue>
    </source>
</reference>
<dbReference type="AlphaFoldDB" id="L7LXS9"/>
<protein>
    <submittedName>
        <fullName evidence="2">Putative receptor for egg jelly protein</fullName>
    </submittedName>
</protein>
<name>L7LXS9_RHIPC</name>